<proteinExistence type="inferred from homology"/>
<comment type="similarity">
    <text evidence="8">Belongs to the DszC flavin monooxygenase family.</text>
</comment>
<dbReference type="PANTHER" id="PTHR43884">
    <property type="entry name" value="ACYL-COA DEHYDROGENASE"/>
    <property type="match status" value="1"/>
</dbReference>
<evidence type="ECO:0000259" key="14">
    <source>
        <dbReference type="Pfam" id="PF02770"/>
    </source>
</evidence>
<dbReference type="Proteomes" id="UP001165368">
    <property type="component" value="Unassembled WGS sequence"/>
</dbReference>
<gene>
    <name evidence="17" type="ORF">LVY72_02330</name>
</gene>
<dbReference type="InterPro" id="IPR013107">
    <property type="entry name" value="Acyl-CoA_DH_C"/>
</dbReference>
<dbReference type="Pfam" id="PF02770">
    <property type="entry name" value="Acyl-CoA_dh_M"/>
    <property type="match status" value="1"/>
</dbReference>
<dbReference type="InterPro" id="IPR013786">
    <property type="entry name" value="AcylCoA_DH/ox_N"/>
</dbReference>
<keyword evidence="3" id="KW-0288">FMN</keyword>
<feature type="domain" description="Acyl-CoA dehydrogenase/oxidase N-terminal" evidence="15">
    <location>
        <begin position="25"/>
        <end position="124"/>
    </location>
</feature>
<sequence length="406" mass="42706">MTTQTVLRSPWAGHADAAELERWTAVAETVAAELARDAVDRDRAGAAPVAELELLRSSGLVNLLIPRSAGGEGGHWETAFAAVRAVARADASIGQILGYHFLNSACITFYGAQADQEAWYRASAASRWVWADAFNPVDPDLQLVADGEGYRLSGTKHFATGAAAADRLISAAVATGGEHDGELVVFALDARGAGVEHLDNWDHLGQRASASGAVRFTEVAVAAADIIGVDTGEPFSSVVTPGVQLLFGNIYLAIAEGALARARGLTLARKNSWFLSGVETYAQDPVVHRLYGGLVAKTQAVRALADQLNRRYDDVAGLGAAVTAADRAGLEVAVAGLKVVSTEVGLEVASRVFEATGASSTANAVGLDVYWRNIRTHSLHDPVDYKKIEVGANFLNGTVQPVSLYT</sequence>
<dbReference type="EMBL" id="JAKLTQ010000001">
    <property type="protein sequence ID" value="MCG2620745.1"/>
    <property type="molecule type" value="Genomic_DNA"/>
</dbReference>
<dbReference type="PANTHER" id="PTHR43884:SF12">
    <property type="entry name" value="ISOVALERYL-COA DEHYDROGENASE, MITOCHONDRIAL-RELATED"/>
    <property type="match status" value="1"/>
</dbReference>
<comment type="catalytic activity">
    <reaction evidence="11">
        <text>dibenzothiophene + FMNH2 + O2 = dibenzothiophene 5-oxide + FMN + H2O + H(+)</text>
        <dbReference type="Rhea" id="RHEA:49076"/>
        <dbReference type="ChEBI" id="CHEBI:15377"/>
        <dbReference type="ChEBI" id="CHEBI:15378"/>
        <dbReference type="ChEBI" id="CHEBI:15379"/>
        <dbReference type="ChEBI" id="CHEBI:23681"/>
        <dbReference type="ChEBI" id="CHEBI:23683"/>
        <dbReference type="ChEBI" id="CHEBI:57618"/>
        <dbReference type="ChEBI" id="CHEBI:58210"/>
    </reaction>
</comment>
<dbReference type="EC" id="1.14.14.21" evidence="9"/>
<keyword evidence="6" id="KW-0503">Monooxygenase</keyword>
<accession>A0ABS9L242</accession>
<dbReference type="InterPro" id="IPR009100">
    <property type="entry name" value="AcylCoA_DH/oxidase_NM_dom_sf"/>
</dbReference>
<protein>
    <recommendedName>
        <fullName evidence="10">Dibenzothiophene monooxygenase</fullName>
        <ecNumber evidence="9">1.14.14.21</ecNumber>
    </recommendedName>
</protein>
<comment type="subcellular location">
    <subcellularLocation>
        <location evidence="1">Cytoplasm</location>
    </subcellularLocation>
</comment>
<dbReference type="SUPFAM" id="SSF56645">
    <property type="entry name" value="Acyl-CoA dehydrogenase NM domain-like"/>
    <property type="match status" value="1"/>
</dbReference>
<dbReference type="Pfam" id="PF08028">
    <property type="entry name" value="Acyl-CoA_dh_2"/>
    <property type="match status" value="1"/>
</dbReference>
<dbReference type="Pfam" id="PF02771">
    <property type="entry name" value="Acyl-CoA_dh_N"/>
    <property type="match status" value="1"/>
</dbReference>
<keyword evidence="5" id="KW-0560">Oxidoreductase</keyword>
<evidence type="ECO:0000256" key="6">
    <source>
        <dbReference type="ARBA" id="ARBA00023033"/>
    </source>
</evidence>
<keyword evidence="4" id="KW-0547">Nucleotide-binding</keyword>
<comment type="catalytic activity">
    <reaction evidence="12">
        <text>dibenzothiophene 5-oxide + FMNH2 + O2 = dibenzothiophene 5,5-dioxide + FMN + H2O + H(+)</text>
        <dbReference type="Rhea" id="RHEA:49080"/>
        <dbReference type="ChEBI" id="CHEBI:15377"/>
        <dbReference type="ChEBI" id="CHEBI:15378"/>
        <dbReference type="ChEBI" id="CHEBI:15379"/>
        <dbReference type="ChEBI" id="CHEBI:23683"/>
        <dbReference type="ChEBI" id="CHEBI:57618"/>
        <dbReference type="ChEBI" id="CHEBI:58210"/>
        <dbReference type="ChEBI" id="CHEBI:90356"/>
    </reaction>
</comment>
<name>A0ABS9L242_9MICC</name>
<comment type="caution">
    <text evidence="17">The sequence shown here is derived from an EMBL/GenBank/DDBJ whole genome shotgun (WGS) entry which is preliminary data.</text>
</comment>
<comment type="catalytic activity">
    <reaction evidence="13">
        <text>dibenzothiophene + 2 FMNH2 + 2 O2 = dibenzothiophene 5,5-dioxide + 2 FMN + 2 H2O + 2 H(+)</text>
        <dbReference type="Rhea" id="RHEA:49072"/>
        <dbReference type="ChEBI" id="CHEBI:15377"/>
        <dbReference type="ChEBI" id="CHEBI:15378"/>
        <dbReference type="ChEBI" id="CHEBI:15379"/>
        <dbReference type="ChEBI" id="CHEBI:23681"/>
        <dbReference type="ChEBI" id="CHEBI:57618"/>
        <dbReference type="ChEBI" id="CHEBI:58210"/>
        <dbReference type="ChEBI" id="CHEBI:90356"/>
        <dbReference type="EC" id="1.14.14.21"/>
    </reaction>
</comment>
<dbReference type="InterPro" id="IPR006091">
    <property type="entry name" value="Acyl-CoA_Oxase/DH_mid-dom"/>
</dbReference>
<feature type="domain" description="Acyl-CoA dehydrogenase C-terminal" evidence="16">
    <location>
        <begin position="247"/>
        <end position="381"/>
    </location>
</feature>
<dbReference type="SUPFAM" id="SSF47203">
    <property type="entry name" value="Acyl-CoA dehydrogenase C-terminal domain-like"/>
    <property type="match status" value="1"/>
</dbReference>
<evidence type="ECO:0000256" key="13">
    <source>
        <dbReference type="ARBA" id="ARBA00049456"/>
    </source>
</evidence>
<evidence type="ECO:0000313" key="17">
    <source>
        <dbReference type="EMBL" id="MCG2620745.1"/>
    </source>
</evidence>
<evidence type="ECO:0000256" key="3">
    <source>
        <dbReference type="ARBA" id="ARBA00022643"/>
    </source>
</evidence>
<keyword evidence="18" id="KW-1185">Reference proteome</keyword>
<evidence type="ECO:0000256" key="4">
    <source>
        <dbReference type="ARBA" id="ARBA00022741"/>
    </source>
</evidence>
<evidence type="ECO:0000256" key="9">
    <source>
        <dbReference type="ARBA" id="ARBA00034328"/>
    </source>
</evidence>
<evidence type="ECO:0000259" key="16">
    <source>
        <dbReference type="Pfam" id="PF08028"/>
    </source>
</evidence>
<evidence type="ECO:0000256" key="12">
    <source>
        <dbReference type="ARBA" id="ARBA00048445"/>
    </source>
</evidence>
<organism evidence="17 18">
    <name type="scientific">Arthrobacter hankyongi</name>
    <dbReference type="NCBI Taxonomy" id="2904801"/>
    <lineage>
        <taxon>Bacteria</taxon>
        <taxon>Bacillati</taxon>
        <taxon>Actinomycetota</taxon>
        <taxon>Actinomycetes</taxon>
        <taxon>Micrococcales</taxon>
        <taxon>Micrococcaceae</taxon>
        <taxon>Arthrobacter</taxon>
    </lineage>
</organism>
<evidence type="ECO:0000256" key="10">
    <source>
        <dbReference type="ARBA" id="ARBA00034345"/>
    </source>
</evidence>
<dbReference type="InterPro" id="IPR046373">
    <property type="entry name" value="Acyl-CoA_Oxase/DH_mid-dom_sf"/>
</dbReference>
<dbReference type="Gene3D" id="2.40.110.10">
    <property type="entry name" value="Butyryl-CoA Dehydrogenase, subunit A, domain 2"/>
    <property type="match status" value="1"/>
</dbReference>
<reference evidence="17" key="1">
    <citation type="submission" date="2022-01" db="EMBL/GenBank/DDBJ databases">
        <authorList>
            <person name="Jo J.-H."/>
            <person name="Im W.-T."/>
        </authorList>
    </citation>
    <scope>NUCLEOTIDE SEQUENCE</scope>
    <source>
        <strain evidence="17">I2-34</strain>
    </source>
</reference>
<feature type="domain" description="Acyl-CoA oxidase/dehydrogenase middle" evidence="14">
    <location>
        <begin position="144"/>
        <end position="219"/>
    </location>
</feature>
<evidence type="ECO:0000256" key="7">
    <source>
        <dbReference type="ARBA" id="ARBA00034307"/>
    </source>
</evidence>
<comment type="pathway">
    <text evidence="7">Sulfur metabolism; dibenzothiophene degradation.</text>
</comment>
<evidence type="ECO:0000256" key="2">
    <source>
        <dbReference type="ARBA" id="ARBA00022630"/>
    </source>
</evidence>
<dbReference type="Gene3D" id="1.10.540.10">
    <property type="entry name" value="Acyl-CoA dehydrogenase/oxidase, N-terminal domain"/>
    <property type="match status" value="1"/>
</dbReference>
<evidence type="ECO:0000256" key="8">
    <source>
        <dbReference type="ARBA" id="ARBA00034317"/>
    </source>
</evidence>
<dbReference type="InterPro" id="IPR036250">
    <property type="entry name" value="AcylCo_DH-like_C"/>
</dbReference>
<evidence type="ECO:0000256" key="11">
    <source>
        <dbReference type="ARBA" id="ARBA00047859"/>
    </source>
</evidence>
<dbReference type="PIRSF" id="PIRSF016578">
    <property type="entry name" value="HsaA"/>
    <property type="match status" value="1"/>
</dbReference>
<dbReference type="InterPro" id="IPR037069">
    <property type="entry name" value="AcylCoA_DH/ox_N_sf"/>
</dbReference>
<evidence type="ECO:0000256" key="5">
    <source>
        <dbReference type="ARBA" id="ARBA00023002"/>
    </source>
</evidence>
<evidence type="ECO:0000313" key="18">
    <source>
        <dbReference type="Proteomes" id="UP001165368"/>
    </source>
</evidence>
<dbReference type="Gene3D" id="1.20.140.10">
    <property type="entry name" value="Butyryl-CoA Dehydrogenase, subunit A, domain 3"/>
    <property type="match status" value="1"/>
</dbReference>
<keyword evidence="2" id="KW-0285">Flavoprotein</keyword>
<evidence type="ECO:0000259" key="15">
    <source>
        <dbReference type="Pfam" id="PF02771"/>
    </source>
</evidence>
<dbReference type="RefSeq" id="WP_237817833.1">
    <property type="nucleotide sequence ID" value="NZ_JAKLTQ010000001.1"/>
</dbReference>
<evidence type="ECO:0000256" key="1">
    <source>
        <dbReference type="ARBA" id="ARBA00004496"/>
    </source>
</evidence>